<dbReference type="Proteomes" id="UP000603453">
    <property type="component" value="Unassembled WGS sequence"/>
</dbReference>
<dbReference type="AlphaFoldDB" id="A0A8H7QUA1"/>
<name>A0A8H7QUA1_9FUNG</name>
<reference evidence="1" key="1">
    <citation type="submission" date="2020-12" db="EMBL/GenBank/DDBJ databases">
        <title>Metabolic potential, ecology and presence of endohyphal bacteria is reflected in genomic diversity of Mucoromycotina.</title>
        <authorList>
            <person name="Muszewska A."/>
            <person name="Okrasinska A."/>
            <person name="Steczkiewicz K."/>
            <person name="Drgas O."/>
            <person name="Orlowska M."/>
            <person name="Perlinska-Lenart U."/>
            <person name="Aleksandrzak-Piekarczyk T."/>
            <person name="Szatraj K."/>
            <person name="Zielenkiewicz U."/>
            <person name="Pilsyk S."/>
            <person name="Malc E."/>
            <person name="Mieczkowski P."/>
            <person name="Kruszewska J.S."/>
            <person name="Biernat P."/>
            <person name="Pawlowska J."/>
        </authorList>
    </citation>
    <scope>NUCLEOTIDE SEQUENCE</scope>
    <source>
        <strain evidence="1">WA0000017839</strain>
    </source>
</reference>
<proteinExistence type="predicted"/>
<evidence type="ECO:0000313" key="1">
    <source>
        <dbReference type="EMBL" id="KAG2198842.1"/>
    </source>
</evidence>
<comment type="caution">
    <text evidence="1">The sequence shown here is derived from an EMBL/GenBank/DDBJ whole genome shotgun (WGS) entry which is preliminary data.</text>
</comment>
<keyword evidence="2" id="KW-1185">Reference proteome</keyword>
<sequence length="75" mass="8706">MIIFAKSIRLVVLDYAGLSKDPTDIKNFIRELTSTKEVVVYHGHKFESIPRQNVLHGKTIKRFDCRPGYVKRSLM</sequence>
<accession>A0A8H7QUA1</accession>
<gene>
    <name evidence="1" type="ORF">INT47_000758</name>
</gene>
<organism evidence="1 2">
    <name type="scientific">Mucor saturninus</name>
    <dbReference type="NCBI Taxonomy" id="64648"/>
    <lineage>
        <taxon>Eukaryota</taxon>
        <taxon>Fungi</taxon>
        <taxon>Fungi incertae sedis</taxon>
        <taxon>Mucoromycota</taxon>
        <taxon>Mucoromycotina</taxon>
        <taxon>Mucoromycetes</taxon>
        <taxon>Mucorales</taxon>
        <taxon>Mucorineae</taxon>
        <taxon>Mucoraceae</taxon>
        <taxon>Mucor</taxon>
    </lineage>
</organism>
<dbReference type="OrthoDB" id="2306559at2759"/>
<dbReference type="EMBL" id="JAEPRD010000104">
    <property type="protein sequence ID" value="KAG2198842.1"/>
    <property type="molecule type" value="Genomic_DNA"/>
</dbReference>
<evidence type="ECO:0000313" key="2">
    <source>
        <dbReference type="Proteomes" id="UP000603453"/>
    </source>
</evidence>
<protein>
    <submittedName>
        <fullName evidence="1">Uncharacterized protein</fullName>
    </submittedName>
</protein>